<organism evidence="5 6">
    <name type="scientific">Dictyobacter halimunensis</name>
    <dbReference type="NCBI Taxonomy" id="3026934"/>
    <lineage>
        <taxon>Bacteria</taxon>
        <taxon>Bacillati</taxon>
        <taxon>Chloroflexota</taxon>
        <taxon>Ktedonobacteria</taxon>
        <taxon>Ktedonobacterales</taxon>
        <taxon>Dictyobacteraceae</taxon>
        <taxon>Dictyobacter</taxon>
    </lineage>
</organism>
<evidence type="ECO:0000256" key="1">
    <source>
        <dbReference type="ARBA" id="ARBA00006739"/>
    </source>
</evidence>
<gene>
    <name evidence="5" type="ORF">KDH_07520</name>
</gene>
<dbReference type="InterPro" id="IPR029044">
    <property type="entry name" value="Nucleotide-diphossugar_trans"/>
</dbReference>
<dbReference type="GO" id="GO:0016740">
    <property type="term" value="F:transferase activity"/>
    <property type="evidence" value="ECO:0007669"/>
    <property type="project" value="UniProtKB-KW"/>
</dbReference>
<keyword evidence="2" id="KW-0328">Glycosyltransferase</keyword>
<name>A0ABQ6FIE3_9CHLR</name>
<accession>A0ABQ6FIE3</accession>
<dbReference type="EMBL" id="BSRI01000001">
    <property type="protein sequence ID" value="GLV53901.1"/>
    <property type="molecule type" value="Genomic_DNA"/>
</dbReference>
<sequence>MQFDNTLASKISIVIISRNRADALDATLQKLHALHEPVPIIVIDNHSEDGTIQLVSTKYPDVTLIQLPENYGSSARNVGAKRAQTPYIAFADDDSWWEDGALRAAVTYFEHYPTLGLIQGKILLRGGQIEPACQLMDKSPITTPDNFPGKYILGFIACGAIVRKDAFLDAGGFHRNIGVGGEEELIALDMAERGWSLAYFPDILAHHFPAPQRNKARRKQLVVRNHLWSVWLRRSLSGVFAETSPLLQQAVANRDVRKGIMEACTGLPWIIKERKPLNAELEQEVVKLSRFHP</sequence>
<proteinExistence type="inferred from homology"/>
<evidence type="ECO:0000313" key="5">
    <source>
        <dbReference type="EMBL" id="GLV53901.1"/>
    </source>
</evidence>
<dbReference type="RefSeq" id="WP_338247624.1">
    <property type="nucleotide sequence ID" value="NZ_BSRI01000001.1"/>
</dbReference>
<keyword evidence="3 5" id="KW-0808">Transferase</keyword>
<evidence type="ECO:0000256" key="2">
    <source>
        <dbReference type="ARBA" id="ARBA00022676"/>
    </source>
</evidence>
<dbReference type="PANTHER" id="PTHR43685">
    <property type="entry name" value="GLYCOSYLTRANSFERASE"/>
    <property type="match status" value="1"/>
</dbReference>
<comment type="caution">
    <text evidence="5">The sequence shown here is derived from an EMBL/GenBank/DDBJ whole genome shotgun (WGS) entry which is preliminary data.</text>
</comment>
<evidence type="ECO:0000259" key="4">
    <source>
        <dbReference type="Pfam" id="PF00535"/>
    </source>
</evidence>
<dbReference type="Gene3D" id="3.90.550.10">
    <property type="entry name" value="Spore Coat Polysaccharide Biosynthesis Protein SpsA, Chain A"/>
    <property type="match status" value="1"/>
</dbReference>
<dbReference type="Proteomes" id="UP001344906">
    <property type="component" value="Unassembled WGS sequence"/>
</dbReference>
<dbReference type="SUPFAM" id="SSF53448">
    <property type="entry name" value="Nucleotide-diphospho-sugar transferases"/>
    <property type="match status" value="1"/>
</dbReference>
<evidence type="ECO:0000256" key="3">
    <source>
        <dbReference type="ARBA" id="ARBA00022679"/>
    </source>
</evidence>
<protein>
    <submittedName>
        <fullName evidence="5">Glycosyl transferase</fullName>
    </submittedName>
</protein>
<reference evidence="5 6" key="1">
    <citation type="submission" date="2023-02" db="EMBL/GenBank/DDBJ databases">
        <title>Dictyobacter halimunensis sp. nov., a new member of the class Ktedonobacteria from forest soil in a geothermal area.</title>
        <authorList>
            <person name="Rachmania M.K."/>
            <person name="Ningsih F."/>
            <person name="Sakai Y."/>
            <person name="Yabe S."/>
            <person name="Yokota A."/>
            <person name="Sjamsuridzal W."/>
        </authorList>
    </citation>
    <scope>NUCLEOTIDE SEQUENCE [LARGE SCALE GENOMIC DNA]</scope>
    <source>
        <strain evidence="5 6">S3.2.2.5</strain>
    </source>
</reference>
<keyword evidence="6" id="KW-1185">Reference proteome</keyword>
<comment type="similarity">
    <text evidence="1">Belongs to the glycosyltransferase 2 family.</text>
</comment>
<evidence type="ECO:0000313" key="6">
    <source>
        <dbReference type="Proteomes" id="UP001344906"/>
    </source>
</evidence>
<feature type="domain" description="Glycosyltransferase 2-like" evidence="4">
    <location>
        <begin position="12"/>
        <end position="167"/>
    </location>
</feature>
<dbReference type="Pfam" id="PF00535">
    <property type="entry name" value="Glycos_transf_2"/>
    <property type="match status" value="1"/>
</dbReference>
<dbReference type="PANTHER" id="PTHR43685:SF5">
    <property type="entry name" value="GLYCOSYLTRANSFERASE EPSE-RELATED"/>
    <property type="match status" value="1"/>
</dbReference>
<dbReference type="InterPro" id="IPR050834">
    <property type="entry name" value="Glycosyltransf_2"/>
</dbReference>
<dbReference type="InterPro" id="IPR001173">
    <property type="entry name" value="Glyco_trans_2-like"/>
</dbReference>